<dbReference type="InParanoid" id="K1PQM2"/>
<dbReference type="PANTHER" id="PTHR24279">
    <property type="entry name" value="CYTOCHROME P450"/>
    <property type="match status" value="1"/>
</dbReference>
<dbReference type="GO" id="GO:0005506">
    <property type="term" value="F:iron ion binding"/>
    <property type="evidence" value="ECO:0007669"/>
    <property type="project" value="InterPro"/>
</dbReference>
<comment type="cofactor">
    <cofactor evidence="1">
        <name>heme</name>
        <dbReference type="ChEBI" id="CHEBI:30413"/>
    </cofactor>
</comment>
<dbReference type="InterPro" id="IPR001128">
    <property type="entry name" value="Cyt_P450"/>
</dbReference>
<proteinExistence type="inferred from homology"/>
<protein>
    <submittedName>
        <fullName evidence="8">Uncharacterized protein</fullName>
    </submittedName>
</protein>
<dbReference type="SUPFAM" id="SSF47473">
    <property type="entry name" value="EF-hand"/>
    <property type="match status" value="1"/>
</dbReference>
<dbReference type="GO" id="GO:0016705">
    <property type="term" value="F:oxidoreductase activity, acting on paired donors, with incorporation or reduction of molecular oxygen"/>
    <property type="evidence" value="ECO:0007669"/>
    <property type="project" value="InterPro"/>
</dbReference>
<gene>
    <name evidence="8" type="ORF">CGI_10011886</name>
</gene>
<dbReference type="AlphaFoldDB" id="K1PQM2"/>
<dbReference type="PANTHER" id="PTHR24279:SF120">
    <property type="entry name" value="CYTOCHROME P450"/>
    <property type="match status" value="1"/>
</dbReference>
<dbReference type="GO" id="GO:0005509">
    <property type="term" value="F:calcium ion binding"/>
    <property type="evidence" value="ECO:0007669"/>
    <property type="project" value="InterPro"/>
</dbReference>
<keyword evidence="4" id="KW-0479">Metal-binding</keyword>
<keyword evidence="3" id="KW-0349">Heme</keyword>
<keyword evidence="6" id="KW-0408">Iron</keyword>
<dbReference type="PROSITE" id="PS50222">
    <property type="entry name" value="EF_HAND_2"/>
    <property type="match status" value="1"/>
</dbReference>
<evidence type="ECO:0000256" key="2">
    <source>
        <dbReference type="ARBA" id="ARBA00010617"/>
    </source>
</evidence>
<evidence type="ECO:0000256" key="7">
    <source>
        <dbReference type="ARBA" id="ARBA00023033"/>
    </source>
</evidence>
<evidence type="ECO:0000313" key="8">
    <source>
        <dbReference type="EMBL" id="EKC23963.1"/>
    </source>
</evidence>
<evidence type="ECO:0000256" key="6">
    <source>
        <dbReference type="ARBA" id="ARBA00023004"/>
    </source>
</evidence>
<dbReference type="HOGENOM" id="CLU_1099403_0_0_1"/>
<comment type="similarity">
    <text evidence="2">Belongs to the cytochrome P450 family.</text>
</comment>
<dbReference type="InterPro" id="IPR050479">
    <property type="entry name" value="CYP11_CYP27_families"/>
</dbReference>
<evidence type="ECO:0000256" key="4">
    <source>
        <dbReference type="ARBA" id="ARBA00022723"/>
    </source>
</evidence>
<dbReference type="GO" id="GO:0004497">
    <property type="term" value="F:monooxygenase activity"/>
    <property type="evidence" value="ECO:0007669"/>
    <property type="project" value="UniProtKB-KW"/>
</dbReference>
<keyword evidence="5" id="KW-0560">Oxidoreductase</keyword>
<dbReference type="SUPFAM" id="SSF48264">
    <property type="entry name" value="Cytochrome P450"/>
    <property type="match status" value="1"/>
</dbReference>
<dbReference type="InterPro" id="IPR011992">
    <property type="entry name" value="EF-hand-dom_pair"/>
</dbReference>
<evidence type="ECO:0000256" key="1">
    <source>
        <dbReference type="ARBA" id="ARBA00001971"/>
    </source>
</evidence>
<dbReference type="EMBL" id="JH817070">
    <property type="protein sequence ID" value="EKC23963.1"/>
    <property type="molecule type" value="Genomic_DNA"/>
</dbReference>
<sequence length="253" mass="29642">MYVHTGETSTAKLILSALGVRSDHHCPALFDVYDRDHRDGLSFDEFKGIFIPTFDTEFPADGQVSRDEMINGWKTGHCDIQDRTAGLLIFMESDVDRDMVVTGTDLNNIFQEFDHGRFLPSTFTELLRHLRREHGPVVRQRLGHQWMVFLFNPMDFQRLLFQYEKYPIRPTPSLMCVYAQRNNVPLSMAFQNNEKWIKLRQPIQELMLKPNAISRHFRWIVEIADDFIKFRIDGSNQLRDTLSELTRLSAESE</sequence>
<accession>K1PQM2</accession>
<keyword evidence="7" id="KW-0503">Monooxygenase</keyword>
<dbReference type="Gene3D" id="1.10.630.10">
    <property type="entry name" value="Cytochrome P450"/>
    <property type="match status" value="1"/>
</dbReference>
<evidence type="ECO:0000256" key="3">
    <source>
        <dbReference type="ARBA" id="ARBA00022617"/>
    </source>
</evidence>
<dbReference type="GO" id="GO:0020037">
    <property type="term" value="F:heme binding"/>
    <property type="evidence" value="ECO:0007669"/>
    <property type="project" value="InterPro"/>
</dbReference>
<name>K1PQM2_MAGGI</name>
<dbReference type="InterPro" id="IPR036396">
    <property type="entry name" value="Cyt_P450_sf"/>
</dbReference>
<dbReference type="InterPro" id="IPR002048">
    <property type="entry name" value="EF_hand_dom"/>
</dbReference>
<dbReference type="Pfam" id="PF00067">
    <property type="entry name" value="p450"/>
    <property type="match status" value="1"/>
</dbReference>
<evidence type="ECO:0000256" key="5">
    <source>
        <dbReference type="ARBA" id="ARBA00023002"/>
    </source>
</evidence>
<organism evidence="8">
    <name type="scientific">Magallana gigas</name>
    <name type="common">Pacific oyster</name>
    <name type="synonym">Crassostrea gigas</name>
    <dbReference type="NCBI Taxonomy" id="29159"/>
    <lineage>
        <taxon>Eukaryota</taxon>
        <taxon>Metazoa</taxon>
        <taxon>Spiralia</taxon>
        <taxon>Lophotrochozoa</taxon>
        <taxon>Mollusca</taxon>
        <taxon>Bivalvia</taxon>
        <taxon>Autobranchia</taxon>
        <taxon>Pteriomorphia</taxon>
        <taxon>Ostreida</taxon>
        <taxon>Ostreoidea</taxon>
        <taxon>Ostreidae</taxon>
        <taxon>Magallana</taxon>
    </lineage>
</organism>
<reference evidence="8" key="1">
    <citation type="journal article" date="2012" name="Nature">
        <title>The oyster genome reveals stress adaptation and complexity of shell formation.</title>
        <authorList>
            <person name="Zhang G."/>
            <person name="Fang X."/>
            <person name="Guo X."/>
            <person name="Li L."/>
            <person name="Luo R."/>
            <person name="Xu F."/>
            <person name="Yang P."/>
            <person name="Zhang L."/>
            <person name="Wang X."/>
            <person name="Qi H."/>
            <person name="Xiong Z."/>
            <person name="Que H."/>
            <person name="Xie Y."/>
            <person name="Holland P.W."/>
            <person name="Paps J."/>
            <person name="Zhu Y."/>
            <person name="Wu F."/>
            <person name="Chen Y."/>
            <person name="Wang J."/>
            <person name="Peng C."/>
            <person name="Meng J."/>
            <person name="Yang L."/>
            <person name="Liu J."/>
            <person name="Wen B."/>
            <person name="Zhang N."/>
            <person name="Huang Z."/>
            <person name="Zhu Q."/>
            <person name="Feng Y."/>
            <person name="Mount A."/>
            <person name="Hedgecock D."/>
            <person name="Xu Z."/>
            <person name="Liu Y."/>
            <person name="Domazet-Loso T."/>
            <person name="Du Y."/>
            <person name="Sun X."/>
            <person name="Zhang S."/>
            <person name="Liu B."/>
            <person name="Cheng P."/>
            <person name="Jiang X."/>
            <person name="Li J."/>
            <person name="Fan D."/>
            <person name="Wang W."/>
            <person name="Fu W."/>
            <person name="Wang T."/>
            <person name="Wang B."/>
            <person name="Zhang J."/>
            <person name="Peng Z."/>
            <person name="Li Y."/>
            <person name="Li N."/>
            <person name="Wang J."/>
            <person name="Chen M."/>
            <person name="He Y."/>
            <person name="Tan F."/>
            <person name="Song X."/>
            <person name="Zheng Q."/>
            <person name="Huang R."/>
            <person name="Yang H."/>
            <person name="Du X."/>
            <person name="Chen L."/>
            <person name="Yang M."/>
            <person name="Gaffney P.M."/>
            <person name="Wang S."/>
            <person name="Luo L."/>
            <person name="She Z."/>
            <person name="Ming Y."/>
            <person name="Huang W."/>
            <person name="Zhang S."/>
            <person name="Huang B."/>
            <person name="Zhang Y."/>
            <person name="Qu T."/>
            <person name="Ni P."/>
            <person name="Miao G."/>
            <person name="Wang J."/>
            <person name="Wang Q."/>
            <person name="Steinberg C.E."/>
            <person name="Wang H."/>
            <person name="Li N."/>
            <person name="Qian L."/>
            <person name="Zhang G."/>
            <person name="Li Y."/>
            <person name="Yang H."/>
            <person name="Liu X."/>
            <person name="Wang J."/>
            <person name="Yin Y."/>
            <person name="Wang J."/>
        </authorList>
    </citation>
    <scope>NUCLEOTIDE SEQUENCE [LARGE SCALE GENOMIC DNA]</scope>
    <source>
        <strain evidence="8">05x7-T-G4-1.051#20</strain>
    </source>
</reference>